<dbReference type="RefSeq" id="WP_071803647.1">
    <property type="nucleotide sequence ID" value="NZ_MEIA01000060.1"/>
</dbReference>
<gene>
    <name evidence="4" type="ORF">BG844_05495</name>
</gene>
<dbReference type="EMBL" id="MEIA01000060">
    <property type="protein sequence ID" value="OJF15256.1"/>
    <property type="molecule type" value="Genomic_DNA"/>
</dbReference>
<evidence type="ECO:0000313" key="5">
    <source>
        <dbReference type="Proteomes" id="UP000182486"/>
    </source>
</evidence>
<dbReference type="InterPro" id="IPR006311">
    <property type="entry name" value="TAT_signal"/>
</dbReference>
<feature type="chain" id="PRO_5009663892" description="F5/8 type C domain-containing protein" evidence="2">
    <location>
        <begin position="30"/>
        <end position="987"/>
    </location>
</feature>
<sequence length="987" mass="106048">MFALSRRRLLALAGIGGLTGTVASAPAVAAPARGDSVAKIYREVLHVHTRWVEEQWDPAIGAYKAADFRFAAVLGNAVLLGMKDYDSRLAGVDAATLRARTVATIKRCAASNQLAGGTEWGRRLLGDSTVELYLVLAARLLWTDLDPATQGNVQRIAEGQAAYAYQLNAGNDPMSGDWGPNGTDGGWRGDTKLAEMGVLVEALAPGIAWTTDAQSAAAWRARLRFWATNASALPEADRANPTVLDGERIDRLSSAHNLHDTFIVERHKSADPHHQAELWRTAGRAAIHFLIAGRKVPEVLTRQPNGDQLWRTLRLLASDAGEPVQPMAADRYHLYGRDVLPLAFLAQVLGDRDAARAEADLAERLMPYLRFAPAYRLTKFGGEEKHEPEARAELAIAYLFHKLRTTPVPPVTREQFFRRAAGTRDFGGDVGLTAHQSATAFAAAVTKPDFVTFLWQPNHDHWLVDTRVPAFLPARVTPSSHWTKAYRKIRDGVDATATVLAVNGGYAGFTTLPTGTVVYASTGLPGEGGLTLFTFAMPGIPGLDGARTFTFAGGRAELPDEMIGDITFTPRKARYVRMLGREPATPDGYALWSFAVLDVTGADLAQGAMPTASSSDPYSPSRHATDGNPQTRWAVAPEERGRADSWIAVDLGSAVRVAGARIAWDAAYGRRFAIQTSTDGVTWTDAAEVPQTRTAARWVGIDGRAGIVTHGGDGRITVTATEVRAPAPIIEGYAGGRTNLARAAARTLPTAKGLSVSDADGHLSVFNLSAAAARDVTVRLPARRTLYRGEQVLTKWGLEWTVSLDGGTARVEPPRFTLAGDPPPGTRFLVRDSHHLTVTAPATRRAVVTLRKGTWSETVRVPAGKSRSVSVPGAPVTPTADLARGRTTFPTSPLPPGMTSPHRAVDGDPATSWRPGAAGRMVVDLGSVTAVAKVRLTWTRGRRRPHRLEASPDGRVYGPLGARARYVAVVVEGWRPGDAELVHLAIT</sequence>
<organism evidence="4 5">
    <name type="scientific">Couchioplanes caeruleus subsp. caeruleus</name>
    <dbReference type="NCBI Taxonomy" id="56427"/>
    <lineage>
        <taxon>Bacteria</taxon>
        <taxon>Bacillati</taxon>
        <taxon>Actinomycetota</taxon>
        <taxon>Actinomycetes</taxon>
        <taxon>Micromonosporales</taxon>
        <taxon>Micromonosporaceae</taxon>
        <taxon>Couchioplanes</taxon>
    </lineage>
</organism>
<dbReference type="InterPro" id="IPR008979">
    <property type="entry name" value="Galactose-bd-like_sf"/>
</dbReference>
<name>A0A1K0FRD6_9ACTN</name>
<dbReference type="InterPro" id="IPR000421">
    <property type="entry name" value="FA58C"/>
</dbReference>
<keyword evidence="2" id="KW-0732">Signal</keyword>
<dbReference type="PROSITE" id="PS51318">
    <property type="entry name" value="TAT"/>
    <property type="match status" value="1"/>
</dbReference>
<evidence type="ECO:0000256" key="2">
    <source>
        <dbReference type="SAM" id="SignalP"/>
    </source>
</evidence>
<dbReference type="Pfam" id="PF00754">
    <property type="entry name" value="F5_F8_type_C"/>
    <property type="match status" value="1"/>
</dbReference>
<evidence type="ECO:0000256" key="1">
    <source>
        <dbReference type="SAM" id="MobiDB-lite"/>
    </source>
</evidence>
<dbReference type="Proteomes" id="UP000182486">
    <property type="component" value="Unassembled WGS sequence"/>
</dbReference>
<feature type="domain" description="F5/8 type C" evidence="3">
    <location>
        <begin position="591"/>
        <end position="685"/>
    </location>
</feature>
<feature type="region of interest" description="Disordered" evidence="1">
    <location>
        <begin position="608"/>
        <end position="632"/>
    </location>
</feature>
<proteinExistence type="predicted"/>
<keyword evidence="5" id="KW-1185">Reference proteome</keyword>
<accession>A0A1K0FRD6</accession>
<evidence type="ECO:0000313" key="4">
    <source>
        <dbReference type="EMBL" id="OJF15256.1"/>
    </source>
</evidence>
<feature type="region of interest" description="Disordered" evidence="1">
    <location>
        <begin position="865"/>
        <end position="901"/>
    </location>
</feature>
<feature type="signal peptide" evidence="2">
    <location>
        <begin position="1"/>
        <end position="29"/>
    </location>
</feature>
<protein>
    <recommendedName>
        <fullName evidence="3">F5/8 type C domain-containing protein</fullName>
    </recommendedName>
</protein>
<comment type="caution">
    <text evidence="4">The sequence shown here is derived from an EMBL/GenBank/DDBJ whole genome shotgun (WGS) entry which is preliminary data.</text>
</comment>
<reference evidence="4 5" key="1">
    <citation type="submission" date="2016-09" db="EMBL/GenBank/DDBJ databases">
        <title>Couchioplanes caeruleus draft genome sequence.</title>
        <authorList>
            <person name="Sheehan J."/>
            <person name="Caffrey P."/>
        </authorList>
    </citation>
    <scope>NUCLEOTIDE SEQUENCE [LARGE SCALE GENOMIC DNA]</scope>
    <source>
        <strain evidence="4 5">DSM 43634</strain>
    </source>
</reference>
<dbReference type="PROSITE" id="PS50022">
    <property type="entry name" value="FA58C_3"/>
    <property type="match status" value="1"/>
</dbReference>
<evidence type="ECO:0000259" key="3">
    <source>
        <dbReference type="PROSITE" id="PS50022"/>
    </source>
</evidence>
<dbReference type="Gene3D" id="2.60.120.260">
    <property type="entry name" value="Galactose-binding domain-like"/>
    <property type="match status" value="2"/>
</dbReference>
<dbReference type="SUPFAM" id="SSF49785">
    <property type="entry name" value="Galactose-binding domain-like"/>
    <property type="match status" value="2"/>
</dbReference>
<dbReference type="AlphaFoldDB" id="A0A1K0FRD6"/>